<evidence type="ECO:0000256" key="6">
    <source>
        <dbReference type="ARBA" id="ARBA00023136"/>
    </source>
</evidence>
<evidence type="ECO:0000256" key="5">
    <source>
        <dbReference type="ARBA" id="ARBA00022989"/>
    </source>
</evidence>
<evidence type="ECO:0000256" key="1">
    <source>
        <dbReference type="ARBA" id="ARBA00004651"/>
    </source>
</evidence>
<feature type="transmembrane region" description="Helical" evidence="7">
    <location>
        <begin position="78"/>
        <end position="98"/>
    </location>
</feature>
<keyword evidence="10" id="KW-1185">Reference proteome</keyword>
<feature type="transmembrane region" description="Helical" evidence="7">
    <location>
        <begin position="20"/>
        <end position="41"/>
    </location>
</feature>
<name>A0A6M5Y656_9BACT</name>
<evidence type="ECO:0000313" key="9">
    <source>
        <dbReference type="EMBL" id="QJW88896.1"/>
    </source>
</evidence>
<feature type="transmembrane region" description="Helical" evidence="7">
    <location>
        <begin position="53"/>
        <end position="72"/>
    </location>
</feature>
<dbReference type="GO" id="GO:0005886">
    <property type="term" value="C:plasma membrane"/>
    <property type="evidence" value="ECO:0007669"/>
    <property type="project" value="UniProtKB-SubCell"/>
</dbReference>
<keyword evidence="5 7" id="KW-1133">Transmembrane helix</keyword>
<dbReference type="EMBL" id="CP053435">
    <property type="protein sequence ID" value="QJW88896.1"/>
    <property type="molecule type" value="Genomic_DNA"/>
</dbReference>
<evidence type="ECO:0000256" key="7">
    <source>
        <dbReference type="SAM" id="Phobius"/>
    </source>
</evidence>
<comment type="similarity">
    <text evidence="2">Belongs to the UPF0702 family.</text>
</comment>
<evidence type="ECO:0000259" key="8">
    <source>
        <dbReference type="Pfam" id="PF04239"/>
    </source>
</evidence>
<evidence type="ECO:0000256" key="3">
    <source>
        <dbReference type="ARBA" id="ARBA00022475"/>
    </source>
</evidence>
<accession>A0A6M5Y656</accession>
<evidence type="ECO:0000256" key="4">
    <source>
        <dbReference type="ARBA" id="ARBA00022692"/>
    </source>
</evidence>
<sequence>MQNPVEPFDWQRIFIDQFPWTYLAEVAFRTVFMFIVLLTALTVSGKREVRQLSIYELVLLIGLGSAAGDPMFYDDVPLAAAVVVFAVMMGCYKLATFISDRNKAVRERLEGKPVYVIDGGCILTSNFDREDLGLEELFSDLRIAGVEHLGQVRTAILEPNGQLSVFQFKPDDVRPGLPILPNALKRHTEHIHDMDQYACCNCGNVQTFSPPANHPPCPNCEKSVWVKAMH</sequence>
<proteinExistence type="inferred from homology"/>
<dbReference type="Pfam" id="PF04239">
    <property type="entry name" value="DUF421"/>
    <property type="match status" value="1"/>
</dbReference>
<keyword evidence="3" id="KW-1003">Cell membrane</keyword>
<reference evidence="9 10" key="1">
    <citation type="submission" date="2020-05" db="EMBL/GenBank/DDBJ databases">
        <title>Genome sequencing of Spirosoma sp. TS118.</title>
        <authorList>
            <person name="Lee J.-H."/>
            <person name="Jeong S."/>
            <person name="Zhao L."/>
            <person name="Jung J.-H."/>
            <person name="Kim M.-K."/>
            <person name="Lim S."/>
        </authorList>
    </citation>
    <scope>NUCLEOTIDE SEQUENCE [LARGE SCALE GENOMIC DNA]</scope>
    <source>
        <strain evidence="9 10">TS118</strain>
    </source>
</reference>
<dbReference type="InterPro" id="IPR023090">
    <property type="entry name" value="UPF0702_alpha/beta_dom_sf"/>
</dbReference>
<comment type="subcellular location">
    <subcellularLocation>
        <location evidence="1">Cell membrane</location>
        <topology evidence="1">Multi-pass membrane protein</topology>
    </subcellularLocation>
</comment>
<dbReference type="Gene3D" id="3.30.240.20">
    <property type="entry name" value="bsu07140 like domains"/>
    <property type="match status" value="1"/>
</dbReference>
<evidence type="ECO:0000256" key="2">
    <source>
        <dbReference type="ARBA" id="ARBA00006448"/>
    </source>
</evidence>
<protein>
    <submittedName>
        <fullName evidence="9">DUF421 domain-containing protein</fullName>
    </submittedName>
</protein>
<keyword evidence="4 7" id="KW-0812">Transmembrane</keyword>
<dbReference type="AlphaFoldDB" id="A0A6M5Y656"/>
<organism evidence="9 10">
    <name type="scientific">Spirosoma taeanense</name>
    <dbReference type="NCBI Taxonomy" id="2735870"/>
    <lineage>
        <taxon>Bacteria</taxon>
        <taxon>Pseudomonadati</taxon>
        <taxon>Bacteroidota</taxon>
        <taxon>Cytophagia</taxon>
        <taxon>Cytophagales</taxon>
        <taxon>Cytophagaceae</taxon>
        <taxon>Spirosoma</taxon>
    </lineage>
</organism>
<dbReference type="PANTHER" id="PTHR34582:SF6">
    <property type="entry name" value="UPF0702 TRANSMEMBRANE PROTEIN YCAP"/>
    <property type="match status" value="1"/>
</dbReference>
<dbReference type="Proteomes" id="UP000502756">
    <property type="component" value="Chromosome"/>
</dbReference>
<dbReference type="PANTHER" id="PTHR34582">
    <property type="entry name" value="UPF0702 TRANSMEMBRANE PROTEIN YCAP"/>
    <property type="match status" value="1"/>
</dbReference>
<feature type="domain" description="YetF C-terminal" evidence="8">
    <location>
        <begin position="101"/>
        <end position="170"/>
    </location>
</feature>
<evidence type="ECO:0000313" key="10">
    <source>
        <dbReference type="Proteomes" id="UP000502756"/>
    </source>
</evidence>
<dbReference type="InterPro" id="IPR007353">
    <property type="entry name" value="DUF421"/>
</dbReference>
<dbReference type="KEGG" id="stae:HNV11_05610"/>
<gene>
    <name evidence="9" type="ORF">HNV11_05610</name>
</gene>
<dbReference type="RefSeq" id="WP_171738735.1">
    <property type="nucleotide sequence ID" value="NZ_CP053435.1"/>
</dbReference>
<keyword evidence="6 7" id="KW-0472">Membrane</keyword>